<comment type="caution">
    <text evidence="1">The sequence shown here is derived from an EMBL/GenBank/DDBJ whole genome shotgun (WGS) entry which is preliminary data.</text>
</comment>
<protein>
    <submittedName>
        <fullName evidence="1">Uncharacterized protein</fullName>
    </submittedName>
</protein>
<sequence>MKERTIHMREKSYVARLGALALVLTLMTTCLTGGTLAKFVTEVEGEAEATVAAWEFKATGNNGAALSSIDMGRTAYKGETIGDNVIAPGTQGSFDIVLDGTGSDVGIDYIVTIDKSSEPDTPDLPDDLVFQVDGTDYSLGNEIEGKIEHAAGDDAMKRTITVSWKWDYGSADTAEADKNDNKYAGKSWKLKIKATGTQTKPTETTAPTA</sequence>
<dbReference type="Proteomes" id="UP000005396">
    <property type="component" value="Unassembled WGS sequence"/>
</dbReference>
<gene>
    <name evidence="1" type="ORF">CLOBOL_00223</name>
</gene>
<organism evidence="1 2">
    <name type="scientific">Enterocloster bolteae (strain ATCC BAA-613 / DSM 15670 / CCUG 46953 / JCM 12243 / WAL 16351)</name>
    <name type="common">Clostridium bolteae</name>
    <dbReference type="NCBI Taxonomy" id="411902"/>
    <lineage>
        <taxon>Bacteria</taxon>
        <taxon>Bacillati</taxon>
        <taxon>Bacillota</taxon>
        <taxon>Clostridia</taxon>
        <taxon>Lachnospirales</taxon>
        <taxon>Lachnospiraceae</taxon>
        <taxon>Enterocloster</taxon>
    </lineage>
</organism>
<dbReference type="HOGENOM" id="CLU_1313622_0_0_9"/>
<proteinExistence type="predicted"/>
<dbReference type="AlphaFoldDB" id="A8RGT8"/>
<dbReference type="PaxDb" id="411902-CLOBOL_00223"/>
<evidence type="ECO:0000313" key="1">
    <source>
        <dbReference type="EMBL" id="EDP19386.1"/>
    </source>
</evidence>
<dbReference type="eggNOG" id="ENOG5030FPX">
    <property type="taxonomic scope" value="Bacteria"/>
</dbReference>
<reference evidence="1 2" key="1">
    <citation type="submission" date="2007-08" db="EMBL/GenBank/DDBJ databases">
        <authorList>
            <person name="Fulton L."/>
            <person name="Clifton S."/>
            <person name="Fulton B."/>
            <person name="Xu J."/>
            <person name="Minx P."/>
            <person name="Pepin K.H."/>
            <person name="Johnson M."/>
            <person name="Thiruvilangam P."/>
            <person name="Bhonagiri V."/>
            <person name="Nash W.E."/>
            <person name="Mardis E.R."/>
            <person name="Wilson R.K."/>
        </authorList>
    </citation>
    <scope>NUCLEOTIDE SEQUENCE [LARGE SCALE GENOMIC DNA]</scope>
    <source>
        <strain evidence="2">ATCC BAA-613 / DSM 15670 / CCUG 46953 / JCM 12243 / WAL 16351</strain>
    </source>
</reference>
<dbReference type="EMBL" id="ABCC02000002">
    <property type="protein sequence ID" value="EDP19386.1"/>
    <property type="molecule type" value="Genomic_DNA"/>
</dbReference>
<reference evidence="1 2" key="2">
    <citation type="submission" date="2007-09" db="EMBL/GenBank/DDBJ databases">
        <title>Draft genome sequence of Clostridium bolteae (ATCC BAA-613).</title>
        <authorList>
            <person name="Sudarsanam P."/>
            <person name="Ley R."/>
            <person name="Guruge J."/>
            <person name="Turnbaugh P.J."/>
            <person name="Mahowald M."/>
            <person name="Liep D."/>
            <person name="Gordon J."/>
        </authorList>
    </citation>
    <scope>NUCLEOTIDE SEQUENCE [LARGE SCALE GENOMIC DNA]</scope>
    <source>
        <strain evidence="2">ATCC BAA-613 / DSM 15670 / CCUG 46953 / JCM 12243 / WAL 16351</strain>
    </source>
</reference>
<accession>A8RGT8</accession>
<name>A8RGT8_ENTBW</name>
<evidence type="ECO:0000313" key="2">
    <source>
        <dbReference type="Proteomes" id="UP000005396"/>
    </source>
</evidence>